<evidence type="ECO:0000313" key="1">
    <source>
        <dbReference type="EMBL" id="KAG8005083.1"/>
    </source>
</evidence>
<accession>A0ACB7ETU1</accession>
<dbReference type="Proteomes" id="UP000805704">
    <property type="component" value="Chromosome 23"/>
</dbReference>
<keyword evidence="2" id="KW-1185">Reference proteome</keyword>
<dbReference type="EMBL" id="CM024811">
    <property type="protein sequence ID" value="KAG8005083.1"/>
    <property type="molecule type" value="Genomic_DNA"/>
</dbReference>
<gene>
    <name evidence="1" type="primary">TXNL4A</name>
    <name evidence="1" type="ORF">GBF38_010976</name>
</gene>
<protein>
    <submittedName>
        <fullName evidence="1">Thioredoxin-like protein 4A</fullName>
    </submittedName>
</protein>
<organism evidence="1 2">
    <name type="scientific">Nibea albiflora</name>
    <name type="common">Yellow drum</name>
    <name type="synonym">Corvina albiflora</name>
    <dbReference type="NCBI Taxonomy" id="240163"/>
    <lineage>
        <taxon>Eukaryota</taxon>
        <taxon>Metazoa</taxon>
        <taxon>Chordata</taxon>
        <taxon>Craniata</taxon>
        <taxon>Vertebrata</taxon>
        <taxon>Euteleostomi</taxon>
        <taxon>Actinopterygii</taxon>
        <taxon>Neopterygii</taxon>
        <taxon>Teleostei</taxon>
        <taxon>Neoteleostei</taxon>
        <taxon>Acanthomorphata</taxon>
        <taxon>Eupercaria</taxon>
        <taxon>Sciaenidae</taxon>
        <taxon>Nibea</taxon>
    </lineage>
</organism>
<sequence>MGTKQSSPVFDGRTRAYSSSDLPSGNSSGGERIAGFRYTNGPDGPRIRYTGGGPTSSGRSIPASGRSGSQVLNQSLDGTDGDDEGQLPPDGHRLLIGSLPAHLSPHLLGGFHCPVCSKFMASDEIEKHLLMCFSKTRLTYNKDILSRDSGECAICLEELEQGDTIARLPCLCIYHKGYGLYNSSYVRLKSDVSFFQLGNRHLTIKMSYMLPHLHNGWQVDQAILSEEDRVLVIRFGHDWDPTCMKMDEVLYSIAEKVKNFAVIYLVDITEVPDFNKMYELYDPCTVMFFFSHCPPTCLALLVQPPLSASVNVFCPYKERAQADCTNCVSSAGVLQGQGDHSDCNSRPQAVGVCILSLSVLLFCSPASICVSPRSREKEGRAESEASSSPPERPAALIVGRGLTVPPCAEKRGWDLVLLEEEAEAGGWMRVLDSRLRLVVHGFFEGAMAEGWC</sequence>
<comment type="caution">
    <text evidence="1">The sequence shown here is derived from an EMBL/GenBank/DDBJ whole genome shotgun (WGS) entry which is preliminary data.</text>
</comment>
<reference evidence="1" key="1">
    <citation type="submission" date="2020-04" db="EMBL/GenBank/DDBJ databases">
        <title>A chromosome-scale assembly and high-density genetic map of the yellow drum (Nibea albiflora) genome.</title>
        <authorList>
            <person name="Xu D."/>
            <person name="Zhang W."/>
            <person name="Chen R."/>
            <person name="Tan P."/>
            <person name="Wang L."/>
            <person name="Song H."/>
            <person name="Tian L."/>
            <person name="Zhu Q."/>
            <person name="Wang B."/>
        </authorList>
    </citation>
    <scope>NUCLEOTIDE SEQUENCE</scope>
    <source>
        <strain evidence="1">ZJHYS-2018</strain>
    </source>
</reference>
<proteinExistence type="predicted"/>
<name>A0ACB7ETU1_NIBAL</name>
<evidence type="ECO:0000313" key="2">
    <source>
        <dbReference type="Proteomes" id="UP000805704"/>
    </source>
</evidence>